<dbReference type="InterPro" id="IPR036388">
    <property type="entry name" value="WH-like_DNA-bd_sf"/>
</dbReference>
<dbReference type="KEGG" id="sarm:DVA86_01670"/>
<dbReference type="RefSeq" id="WP_208875135.1">
    <property type="nucleotide sequence ID" value="NZ_CP031320.1"/>
</dbReference>
<dbReference type="PROSITE" id="PS51118">
    <property type="entry name" value="HTH_HXLR"/>
    <property type="match status" value="1"/>
</dbReference>
<evidence type="ECO:0000313" key="6">
    <source>
        <dbReference type="EMBL" id="AXK31545.1"/>
    </source>
</evidence>
<gene>
    <name evidence="6" type="ORF">DVA86_01670</name>
</gene>
<accession>A0A345XIS9</accession>
<dbReference type="PANTHER" id="PTHR33204:SF18">
    <property type="entry name" value="TRANSCRIPTIONAL REGULATORY PROTEIN"/>
    <property type="match status" value="1"/>
</dbReference>
<dbReference type="Proteomes" id="UP000254425">
    <property type="component" value="Chromosome"/>
</dbReference>
<feature type="domain" description="HTH hxlR-type" evidence="5">
    <location>
        <begin position="10"/>
        <end position="108"/>
    </location>
</feature>
<organism evidence="6 7">
    <name type="scientific">Streptomyces armeniacus</name>
    <dbReference type="NCBI Taxonomy" id="83291"/>
    <lineage>
        <taxon>Bacteria</taxon>
        <taxon>Bacillati</taxon>
        <taxon>Actinomycetota</taxon>
        <taxon>Actinomycetes</taxon>
        <taxon>Kitasatosporales</taxon>
        <taxon>Streptomycetaceae</taxon>
        <taxon>Streptomyces</taxon>
    </lineage>
</organism>
<dbReference type="SUPFAM" id="SSF46785">
    <property type="entry name" value="Winged helix' DNA-binding domain"/>
    <property type="match status" value="1"/>
</dbReference>
<protein>
    <submittedName>
        <fullName evidence="6">Transcriptional regulator</fullName>
    </submittedName>
</protein>
<dbReference type="Pfam" id="PF01638">
    <property type="entry name" value="HxlR"/>
    <property type="match status" value="1"/>
</dbReference>
<dbReference type="Gene3D" id="1.10.10.10">
    <property type="entry name" value="Winged helix-like DNA-binding domain superfamily/Winged helix DNA-binding domain"/>
    <property type="match status" value="1"/>
</dbReference>
<dbReference type="EMBL" id="CP031320">
    <property type="protein sequence ID" value="AXK31545.1"/>
    <property type="molecule type" value="Genomic_DNA"/>
</dbReference>
<reference evidence="6 7" key="1">
    <citation type="submission" date="2018-07" db="EMBL/GenBank/DDBJ databases">
        <title>Draft genome of the type strain Streptomyces armeniacus ATCC 15676.</title>
        <authorList>
            <person name="Labana P."/>
            <person name="Gosse J.T."/>
            <person name="Boddy C.N."/>
        </authorList>
    </citation>
    <scope>NUCLEOTIDE SEQUENCE [LARGE SCALE GENOMIC DNA]</scope>
    <source>
        <strain evidence="6 7">ATCC 15676</strain>
    </source>
</reference>
<name>A0A345XIS9_9ACTN</name>
<feature type="compositionally biased region" description="Basic and acidic residues" evidence="4">
    <location>
        <begin position="108"/>
        <end position="132"/>
    </location>
</feature>
<evidence type="ECO:0000256" key="1">
    <source>
        <dbReference type="ARBA" id="ARBA00023015"/>
    </source>
</evidence>
<evidence type="ECO:0000313" key="7">
    <source>
        <dbReference type="Proteomes" id="UP000254425"/>
    </source>
</evidence>
<dbReference type="InterPro" id="IPR036390">
    <property type="entry name" value="WH_DNA-bd_sf"/>
</dbReference>
<keyword evidence="7" id="KW-1185">Reference proteome</keyword>
<dbReference type="GO" id="GO:0003677">
    <property type="term" value="F:DNA binding"/>
    <property type="evidence" value="ECO:0007669"/>
    <property type="project" value="UniProtKB-KW"/>
</dbReference>
<evidence type="ECO:0000256" key="2">
    <source>
        <dbReference type="ARBA" id="ARBA00023125"/>
    </source>
</evidence>
<sequence>MRGDSFDPDCPTRLVLDRIGDKWSVLVVLALSERDHRFTELRDRIGGVTAKVLTQTLRAMARDGLLTRQVFAEVPPRVEYSLTPLGHSLVAPIMMISDWAEEHVSAVMEARDRHDGDGRDGHGQDGRTRDGRATAAAAGRG</sequence>
<feature type="region of interest" description="Disordered" evidence="4">
    <location>
        <begin position="108"/>
        <end position="141"/>
    </location>
</feature>
<keyword evidence="3" id="KW-0804">Transcription</keyword>
<dbReference type="PANTHER" id="PTHR33204">
    <property type="entry name" value="TRANSCRIPTIONAL REGULATOR, MARR FAMILY"/>
    <property type="match status" value="1"/>
</dbReference>
<dbReference type="InterPro" id="IPR002577">
    <property type="entry name" value="HTH_HxlR"/>
</dbReference>
<keyword evidence="2" id="KW-0238">DNA-binding</keyword>
<dbReference type="AlphaFoldDB" id="A0A345XIS9"/>
<keyword evidence="1" id="KW-0805">Transcription regulation</keyword>
<evidence type="ECO:0000256" key="4">
    <source>
        <dbReference type="SAM" id="MobiDB-lite"/>
    </source>
</evidence>
<proteinExistence type="predicted"/>
<evidence type="ECO:0000256" key="3">
    <source>
        <dbReference type="ARBA" id="ARBA00023163"/>
    </source>
</evidence>
<evidence type="ECO:0000259" key="5">
    <source>
        <dbReference type="PROSITE" id="PS51118"/>
    </source>
</evidence>